<evidence type="ECO:0000313" key="2">
    <source>
        <dbReference type="EMBL" id="USW50092.1"/>
    </source>
</evidence>
<keyword evidence="3" id="KW-1185">Reference proteome</keyword>
<dbReference type="PANTHER" id="PTHR31694:SF26">
    <property type="entry name" value="OS05G0151100 PROTEIN"/>
    <property type="match status" value="1"/>
</dbReference>
<organism evidence="2 3">
    <name type="scientific">Septoria linicola</name>
    <dbReference type="NCBI Taxonomy" id="215465"/>
    <lineage>
        <taxon>Eukaryota</taxon>
        <taxon>Fungi</taxon>
        <taxon>Dikarya</taxon>
        <taxon>Ascomycota</taxon>
        <taxon>Pezizomycotina</taxon>
        <taxon>Dothideomycetes</taxon>
        <taxon>Dothideomycetidae</taxon>
        <taxon>Mycosphaerellales</taxon>
        <taxon>Mycosphaerellaceae</taxon>
        <taxon>Septoria</taxon>
    </lineage>
</organism>
<feature type="chain" id="PRO_5040491797" evidence="1">
    <location>
        <begin position="16"/>
        <end position="338"/>
    </location>
</feature>
<sequence>MHATIIASLAALAVAAPAVEKRQAAPPPAGVNDATILQYALTLEHLENAFYREGLQKFKQADFVKAGLAPSFYNNLQQIKKDEQVHVDFLSAGLTAAGAQPVAECRYNFGFKDVPTFLAIANVLEGVGISAYLGAAKYIDSPDYLTAAGSILTVESRHSAYLRENQNPAKSPFPSPFDTPLEFSNVKSLAAPFITGCPTAPSSLTLLAGFQAFPTIAVTPAGVAKSGATLSLKVAKKVAATNAWFITSAGAVPARLTGSGSSYKVVVPTIGVPNLQPGTVNAGQGYLVLTKDANKPTDDNTVAGPAVIDLADNAFGRAADKATYGGSSYKAPAKPKGY</sequence>
<keyword evidence="1" id="KW-0732">Signal</keyword>
<dbReference type="SUPFAM" id="SSF47240">
    <property type="entry name" value="Ferritin-like"/>
    <property type="match status" value="1"/>
</dbReference>
<dbReference type="EMBL" id="CP099419">
    <property type="protein sequence ID" value="USW50092.1"/>
    <property type="molecule type" value="Genomic_DNA"/>
</dbReference>
<evidence type="ECO:0000256" key="1">
    <source>
        <dbReference type="SAM" id="SignalP"/>
    </source>
</evidence>
<dbReference type="InterPro" id="IPR009078">
    <property type="entry name" value="Ferritin-like_SF"/>
</dbReference>
<dbReference type="InterPro" id="IPR052965">
    <property type="entry name" value="Pigment-catalase-like"/>
</dbReference>
<accession>A0A9Q9AIT7</accession>
<gene>
    <name evidence="2" type="ORF">Slin15195_G034110</name>
</gene>
<proteinExistence type="predicted"/>
<reference evidence="2" key="1">
    <citation type="submission" date="2022-06" db="EMBL/GenBank/DDBJ databases">
        <title>Complete genome sequences of two strains of the flax pathogen Septoria linicola.</title>
        <authorList>
            <person name="Lapalu N."/>
            <person name="Simon A."/>
            <person name="Demenou B."/>
            <person name="Paumier D."/>
            <person name="Guillot M.-P."/>
            <person name="Gout L."/>
            <person name="Valade R."/>
        </authorList>
    </citation>
    <scope>NUCLEOTIDE SEQUENCE</scope>
    <source>
        <strain evidence="2">SE15195</strain>
    </source>
</reference>
<dbReference type="AlphaFoldDB" id="A0A9Q9AIT7"/>
<evidence type="ECO:0000313" key="3">
    <source>
        <dbReference type="Proteomes" id="UP001056384"/>
    </source>
</evidence>
<dbReference type="CDD" id="cd00657">
    <property type="entry name" value="Ferritin_like"/>
    <property type="match status" value="1"/>
</dbReference>
<name>A0A9Q9AIT7_9PEZI</name>
<feature type="signal peptide" evidence="1">
    <location>
        <begin position="1"/>
        <end position="15"/>
    </location>
</feature>
<protein>
    <submittedName>
        <fullName evidence="2">Ferritin-like superfamily</fullName>
    </submittedName>
</protein>
<dbReference type="PANTHER" id="PTHR31694">
    <property type="entry name" value="DESICCATION-LIKE PROTEIN"/>
    <property type="match status" value="1"/>
</dbReference>
<dbReference type="Proteomes" id="UP001056384">
    <property type="component" value="Chromosome 2"/>
</dbReference>
<dbReference type="Pfam" id="PF13668">
    <property type="entry name" value="Ferritin_2"/>
    <property type="match status" value="1"/>
</dbReference>